<evidence type="ECO:0000256" key="2">
    <source>
        <dbReference type="ARBA" id="ARBA00023315"/>
    </source>
</evidence>
<dbReference type="PROSITE" id="PS51186">
    <property type="entry name" value="GNAT"/>
    <property type="match status" value="1"/>
</dbReference>
<reference evidence="4 5" key="1">
    <citation type="submission" date="2018-07" db="EMBL/GenBank/DDBJ databases">
        <title>Genome sequencing of rice bacterial endophytes.</title>
        <authorList>
            <person name="Venturi V."/>
        </authorList>
    </citation>
    <scope>NUCLEOTIDE SEQUENCE [LARGE SCALE GENOMIC DNA]</scope>
    <source>
        <strain evidence="4 5">AG1002</strain>
    </source>
</reference>
<proteinExistence type="predicted"/>
<dbReference type="PANTHER" id="PTHR43800:SF1">
    <property type="entry name" value="PEPTIDYL-LYSINE N-ACETYLTRANSFERASE YJAB"/>
    <property type="match status" value="1"/>
</dbReference>
<evidence type="ECO:0000259" key="3">
    <source>
        <dbReference type="PROSITE" id="PS51186"/>
    </source>
</evidence>
<accession>A0A3D9EDH9</accession>
<protein>
    <submittedName>
        <fullName evidence="4">Putative acetyltransferase</fullName>
    </submittedName>
</protein>
<dbReference type="EMBL" id="QRDL01000006">
    <property type="protein sequence ID" value="RED01097.1"/>
    <property type="molecule type" value="Genomic_DNA"/>
</dbReference>
<keyword evidence="1 4" id="KW-0808">Transferase</keyword>
<dbReference type="RefSeq" id="WP_115946676.1">
    <property type="nucleotide sequence ID" value="NZ_QRDL01000006.1"/>
</dbReference>
<dbReference type="Proteomes" id="UP000256988">
    <property type="component" value="Unassembled WGS sequence"/>
</dbReference>
<name>A0A3D9EDH9_ECTOL</name>
<evidence type="ECO:0000256" key="1">
    <source>
        <dbReference type="ARBA" id="ARBA00022679"/>
    </source>
</evidence>
<dbReference type="Pfam" id="PF13673">
    <property type="entry name" value="Acetyltransf_10"/>
    <property type="match status" value="1"/>
</dbReference>
<evidence type="ECO:0000313" key="4">
    <source>
        <dbReference type="EMBL" id="RED01097.1"/>
    </source>
</evidence>
<comment type="caution">
    <text evidence="4">The sequence shown here is derived from an EMBL/GenBank/DDBJ whole genome shotgun (WGS) entry which is preliminary data.</text>
</comment>
<feature type="domain" description="N-acetyltransferase" evidence="3">
    <location>
        <begin position="4"/>
        <end position="147"/>
    </location>
</feature>
<dbReference type="SUPFAM" id="SSF55729">
    <property type="entry name" value="Acyl-CoA N-acyltransferases (Nat)"/>
    <property type="match status" value="1"/>
</dbReference>
<keyword evidence="2" id="KW-0012">Acyltransferase</keyword>
<dbReference type="InterPro" id="IPR000182">
    <property type="entry name" value="GNAT_dom"/>
</dbReference>
<dbReference type="InterPro" id="IPR016181">
    <property type="entry name" value="Acyl_CoA_acyltransferase"/>
</dbReference>
<evidence type="ECO:0000313" key="5">
    <source>
        <dbReference type="Proteomes" id="UP000256988"/>
    </source>
</evidence>
<dbReference type="GO" id="GO:0016747">
    <property type="term" value="F:acyltransferase activity, transferring groups other than amino-acyl groups"/>
    <property type="evidence" value="ECO:0007669"/>
    <property type="project" value="InterPro"/>
</dbReference>
<dbReference type="AlphaFoldDB" id="A0A3D9EDH9"/>
<dbReference type="Gene3D" id="3.40.630.30">
    <property type="match status" value="1"/>
</dbReference>
<dbReference type="CDD" id="cd04301">
    <property type="entry name" value="NAT_SF"/>
    <property type="match status" value="1"/>
</dbReference>
<sequence length="149" mass="16681">MNQGQIQQGSPADFDRLLEVWEEAVRATHDFLDEADIDSLRRLVRDHALPAVDLRVYRDGQGVIQGFAGTDGDRLEMLFVSNAVRGTGIGRQLVEQVIIERGIRHVDVNEQNPQALGFYRHLGFEQVGRSPLDGQGRPFPLLHLRLTGA</sequence>
<gene>
    <name evidence="4" type="ORF">DFO60_3939</name>
</gene>
<organism evidence="4 5">
    <name type="scientific">Ectopseudomonas oleovorans</name>
    <name type="common">Pseudomonas oleovorans</name>
    <dbReference type="NCBI Taxonomy" id="301"/>
    <lineage>
        <taxon>Bacteria</taxon>
        <taxon>Pseudomonadati</taxon>
        <taxon>Pseudomonadota</taxon>
        <taxon>Gammaproteobacteria</taxon>
        <taxon>Pseudomonadales</taxon>
        <taxon>Pseudomonadaceae</taxon>
        <taxon>Ectopseudomonas</taxon>
    </lineage>
</organism>
<dbReference type="PANTHER" id="PTHR43800">
    <property type="entry name" value="PEPTIDYL-LYSINE N-ACETYLTRANSFERASE YJAB"/>
    <property type="match status" value="1"/>
</dbReference>